<dbReference type="RefSeq" id="WP_373971075.1">
    <property type="nucleotide sequence ID" value="NZ_JBHDLJ010000003.1"/>
</dbReference>
<accession>A0ABV4UKM9</accession>
<organism evidence="6 7">
    <name type="scientific">Arthrobacter halodurans</name>
    <dbReference type="NCBI Taxonomy" id="516699"/>
    <lineage>
        <taxon>Bacteria</taxon>
        <taxon>Bacillati</taxon>
        <taxon>Actinomycetota</taxon>
        <taxon>Actinomycetes</taxon>
        <taxon>Micrococcales</taxon>
        <taxon>Micrococcaceae</taxon>
        <taxon>Arthrobacter</taxon>
    </lineage>
</organism>
<dbReference type="Gene3D" id="3.40.50.2000">
    <property type="entry name" value="Glycogen Phosphorylase B"/>
    <property type="match status" value="2"/>
</dbReference>
<dbReference type="InterPro" id="IPR028098">
    <property type="entry name" value="Glyco_trans_4-like_N"/>
</dbReference>
<keyword evidence="1 6" id="KW-0328">Glycosyltransferase</keyword>
<evidence type="ECO:0000313" key="7">
    <source>
        <dbReference type="Proteomes" id="UP001575652"/>
    </source>
</evidence>
<reference evidence="6 7" key="1">
    <citation type="submission" date="2024-09" db="EMBL/GenBank/DDBJ databases">
        <authorList>
            <person name="Salinas-Garcia M.A."/>
            <person name="Prieme A."/>
        </authorList>
    </citation>
    <scope>NUCLEOTIDE SEQUENCE [LARGE SCALE GENOMIC DNA]</scope>
    <source>
        <strain evidence="6 7">DSM 21081</strain>
    </source>
</reference>
<sequence length="430" mass="45533">MSVAGGAAETPGEEAAGTVAVWRSTLLPPSETFIRHQMDAMSRWLPVAVGLERRPSPVASDADEVVFPATSAGRIRRGLFRRTRWSPAVERRLRSVDARLIHAHFLPEALLISPTARRLGLPLIATAHGYDVNHLPLVSSPRYRRRLRRLFAQAEAVVAVSGFVAGRLAELGCPPGKILRIPIGIPLRPPADRDAAADAAAGRTWDIVFAGRLIEFKGVDHLLRSLADLRGQGRPATLAIVGDGPLRPALEREARELGLEIGVDVDFLGWRPPAGVDSVLRRGRIFCAPSLRATDGSREGFGMVFLEAAAAGLPVVSYRSGGVPEAVADGVTGLLAPEGDNAGLTAHLRTLLDDAGLAARMGSAGRRRVLAEFDVGVRTAALEDAYDRTARRTPGPDPARPTGPARPSGFPAVAHALPAAVDSTPSADPA</sequence>
<feature type="region of interest" description="Disordered" evidence="3">
    <location>
        <begin position="386"/>
        <end position="411"/>
    </location>
</feature>
<name>A0ABV4UKM9_9MICC</name>
<comment type="caution">
    <text evidence="6">The sequence shown here is derived from an EMBL/GenBank/DDBJ whole genome shotgun (WGS) entry which is preliminary data.</text>
</comment>
<dbReference type="InterPro" id="IPR050194">
    <property type="entry name" value="Glycosyltransferase_grp1"/>
</dbReference>
<dbReference type="PANTHER" id="PTHR45947:SF14">
    <property type="entry name" value="SLL1723 PROTEIN"/>
    <property type="match status" value="1"/>
</dbReference>
<keyword evidence="7" id="KW-1185">Reference proteome</keyword>
<dbReference type="Pfam" id="PF00534">
    <property type="entry name" value="Glycos_transf_1"/>
    <property type="match status" value="1"/>
</dbReference>
<evidence type="ECO:0000256" key="1">
    <source>
        <dbReference type="ARBA" id="ARBA00022676"/>
    </source>
</evidence>
<dbReference type="Proteomes" id="UP001575652">
    <property type="component" value="Unassembled WGS sequence"/>
</dbReference>
<dbReference type="GO" id="GO:0016757">
    <property type="term" value="F:glycosyltransferase activity"/>
    <property type="evidence" value="ECO:0007669"/>
    <property type="project" value="UniProtKB-KW"/>
</dbReference>
<evidence type="ECO:0000259" key="4">
    <source>
        <dbReference type="Pfam" id="PF00534"/>
    </source>
</evidence>
<dbReference type="PANTHER" id="PTHR45947">
    <property type="entry name" value="SULFOQUINOVOSYL TRANSFERASE SQD2"/>
    <property type="match status" value="1"/>
</dbReference>
<dbReference type="Pfam" id="PF13439">
    <property type="entry name" value="Glyco_transf_4"/>
    <property type="match status" value="1"/>
</dbReference>
<feature type="domain" description="Glycosyltransferase subfamily 4-like N-terminal" evidence="5">
    <location>
        <begin position="63"/>
        <end position="187"/>
    </location>
</feature>
<dbReference type="SUPFAM" id="SSF53756">
    <property type="entry name" value="UDP-Glycosyltransferase/glycogen phosphorylase"/>
    <property type="match status" value="1"/>
</dbReference>
<dbReference type="EMBL" id="JBHDLJ010000003">
    <property type="protein sequence ID" value="MFB0833897.1"/>
    <property type="molecule type" value="Genomic_DNA"/>
</dbReference>
<evidence type="ECO:0000256" key="2">
    <source>
        <dbReference type="ARBA" id="ARBA00022679"/>
    </source>
</evidence>
<evidence type="ECO:0000313" key="6">
    <source>
        <dbReference type="EMBL" id="MFB0833897.1"/>
    </source>
</evidence>
<dbReference type="EC" id="2.4.-.-" evidence="6"/>
<evidence type="ECO:0000256" key="3">
    <source>
        <dbReference type="SAM" id="MobiDB-lite"/>
    </source>
</evidence>
<evidence type="ECO:0000259" key="5">
    <source>
        <dbReference type="Pfam" id="PF13439"/>
    </source>
</evidence>
<feature type="domain" description="Glycosyl transferase family 1" evidence="4">
    <location>
        <begin position="202"/>
        <end position="368"/>
    </location>
</feature>
<gene>
    <name evidence="6" type="ORF">ACETWP_04785</name>
</gene>
<protein>
    <submittedName>
        <fullName evidence="6">Glycosyltransferase</fullName>
        <ecNumber evidence="6">2.4.-.-</ecNumber>
    </submittedName>
</protein>
<proteinExistence type="predicted"/>
<keyword evidence="2 6" id="KW-0808">Transferase</keyword>
<dbReference type="InterPro" id="IPR001296">
    <property type="entry name" value="Glyco_trans_1"/>
</dbReference>